<dbReference type="InterPro" id="IPR036286">
    <property type="entry name" value="LexA/Signal_pep-like_sf"/>
</dbReference>
<evidence type="ECO:0000256" key="3">
    <source>
        <dbReference type="ARBA" id="ARBA00023163"/>
    </source>
</evidence>
<dbReference type="Gene3D" id="2.10.109.10">
    <property type="entry name" value="Umud Fragment, subunit A"/>
    <property type="match status" value="1"/>
</dbReference>
<dbReference type="GO" id="GO:0043565">
    <property type="term" value="F:sequence-specific DNA binding"/>
    <property type="evidence" value="ECO:0007669"/>
    <property type="project" value="InterPro"/>
</dbReference>
<reference evidence="6 7" key="1">
    <citation type="submission" date="2012-01" db="EMBL/GenBank/DDBJ databases">
        <title>The Genome Sequence of Facklamia languida CCUG 37842.</title>
        <authorList>
            <consortium name="The Broad Institute Genome Sequencing Platform"/>
            <person name="Earl A."/>
            <person name="Ward D."/>
            <person name="Feldgarden M."/>
            <person name="Gevers D."/>
            <person name="Huys G."/>
            <person name="Young S.K."/>
            <person name="Zeng Q."/>
            <person name="Gargeya S."/>
            <person name="Fitzgerald M."/>
            <person name="Haas B."/>
            <person name="Abouelleil A."/>
            <person name="Alvarado L."/>
            <person name="Arachchi H.M."/>
            <person name="Berlin A."/>
            <person name="Chapman S.B."/>
            <person name="Gearin G."/>
            <person name="Goldberg J."/>
            <person name="Griggs A."/>
            <person name="Gujja S."/>
            <person name="Hansen M."/>
            <person name="Heiman D."/>
            <person name="Howarth C."/>
            <person name="Larimer J."/>
            <person name="Lui A."/>
            <person name="MacDonald P.J.P."/>
            <person name="McCowen C."/>
            <person name="Montmayeur A."/>
            <person name="Murphy C."/>
            <person name="Neiman D."/>
            <person name="Pearson M."/>
            <person name="Priest M."/>
            <person name="Roberts A."/>
            <person name="Saif S."/>
            <person name="Shea T."/>
            <person name="Sisk P."/>
            <person name="Stolte C."/>
            <person name="Sykes S."/>
            <person name="Wortman J."/>
            <person name="Nusbaum C."/>
            <person name="Birren B."/>
        </authorList>
    </citation>
    <scope>NUCLEOTIDE SEQUENCE [LARGE SCALE GENOMIC DNA]</scope>
    <source>
        <strain evidence="6 7">CCUG 37842</strain>
    </source>
</reference>
<dbReference type="Pfam" id="PF00717">
    <property type="entry name" value="Peptidase_S24"/>
    <property type="match status" value="1"/>
</dbReference>
<feature type="domain" description="HTH araC/xylS-type" evidence="4">
    <location>
        <begin position="5"/>
        <end position="42"/>
    </location>
</feature>
<dbReference type="PATRIC" id="fig|883113.3.peg.108"/>
<accession>H3NGX0</accession>
<gene>
    <name evidence="6" type="ORF">HMPREF9708_00109</name>
</gene>
<dbReference type="PROSITE" id="PS01124">
    <property type="entry name" value="HTH_ARAC_FAMILY_2"/>
    <property type="match status" value="1"/>
</dbReference>
<comment type="caution">
    <text evidence="6">The sequence shown here is derived from an EMBL/GenBank/DDBJ whole genome shotgun (WGS) entry which is preliminary data.</text>
</comment>
<dbReference type="eggNOG" id="COG1974">
    <property type="taxonomic scope" value="Bacteria"/>
</dbReference>
<evidence type="ECO:0000259" key="5">
    <source>
        <dbReference type="PROSITE" id="PS50943"/>
    </source>
</evidence>
<dbReference type="Pfam" id="PF01381">
    <property type="entry name" value="HTH_3"/>
    <property type="match status" value="1"/>
</dbReference>
<dbReference type="InterPro" id="IPR010982">
    <property type="entry name" value="Lambda_DNA-bd_dom_sf"/>
</dbReference>
<keyword evidence="7" id="KW-1185">Reference proteome</keyword>
<dbReference type="CDD" id="cd06529">
    <property type="entry name" value="S24_LexA-like"/>
    <property type="match status" value="1"/>
</dbReference>
<evidence type="ECO:0008006" key="8">
    <source>
        <dbReference type="Google" id="ProtNLM"/>
    </source>
</evidence>
<protein>
    <recommendedName>
        <fullName evidence="8">HTH cro/C1-type domain-containing protein</fullName>
    </recommendedName>
</protein>
<keyword evidence="2" id="KW-0238">DNA-binding</keyword>
<dbReference type="Gene3D" id="1.10.260.40">
    <property type="entry name" value="lambda repressor-like DNA-binding domains"/>
    <property type="match status" value="1"/>
</dbReference>
<dbReference type="STRING" id="883113.HMPREF9708_00109"/>
<organism evidence="6 7">
    <name type="scientific">Facklamia languida CCUG 37842</name>
    <dbReference type="NCBI Taxonomy" id="883113"/>
    <lineage>
        <taxon>Bacteria</taxon>
        <taxon>Bacillati</taxon>
        <taxon>Bacillota</taxon>
        <taxon>Bacilli</taxon>
        <taxon>Lactobacillales</taxon>
        <taxon>Aerococcaceae</taxon>
        <taxon>Facklamia</taxon>
    </lineage>
</organism>
<dbReference type="InterPro" id="IPR001387">
    <property type="entry name" value="Cro/C1-type_HTH"/>
</dbReference>
<dbReference type="InterPro" id="IPR015927">
    <property type="entry name" value="Peptidase_S24_S26A/B/C"/>
</dbReference>
<evidence type="ECO:0000259" key="4">
    <source>
        <dbReference type="PROSITE" id="PS01124"/>
    </source>
</evidence>
<feature type="domain" description="HTH cro/C1-type" evidence="5">
    <location>
        <begin position="11"/>
        <end position="65"/>
    </location>
</feature>
<evidence type="ECO:0000256" key="2">
    <source>
        <dbReference type="ARBA" id="ARBA00023125"/>
    </source>
</evidence>
<dbReference type="PANTHER" id="PTHR40661">
    <property type="match status" value="1"/>
</dbReference>
<dbReference type="InterPro" id="IPR018060">
    <property type="entry name" value="HTH_AraC"/>
</dbReference>
<dbReference type="SUPFAM" id="SSF47413">
    <property type="entry name" value="lambda repressor-like DNA-binding domains"/>
    <property type="match status" value="1"/>
</dbReference>
<dbReference type="InterPro" id="IPR039418">
    <property type="entry name" value="LexA-like"/>
</dbReference>
<evidence type="ECO:0000256" key="1">
    <source>
        <dbReference type="ARBA" id="ARBA00023015"/>
    </source>
</evidence>
<dbReference type="Proteomes" id="UP000006190">
    <property type="component" value="Unassembled WGS sequence"/>
</dbReference>
<dbReference type="OrthoDB" id="9802364at2"/>
<keyword evidence="1" id="KW-0805">Transcription regulation</keyword>
<keyword evidence="3" id="KW-0804">Transcription</keyword>
<name>H3NGX0_9LACT</name>
<dbReference type="GO" id="GO:0003700">
    <property type="term" value="F:DNA-binding transcription factor activity"/>
    <property type="evidence" value="ECO:0007669"/>
    <property type="project" value="InterPro"/>
</dbReference>
<evidence type="ECO:0000313" key="6">
    <source>
        <dbReference type="EMBL" id="EHR38025.1"/>
    </source>
</evidence>
<sequence length="223" mass="25307">MRSNNEIVTIIEDKMKEDGLSLSELARRVGMAKSAISRYFNRTREFPLNRINDFSKVLDLDPKYVLGFEDQSDIQDIYDQLHPPRQHKVLNYAENQLEEQNSGVEESSTIYLVGQTAAGEPLEYSKNNAEQINTTVPRGADYALTVKGDSMEPLIKDGSIIFYKEQPTVENGEIAIMELNGSEVTCKKFYFDGEKAILRSTNDKYEDIIVEGEIRIIGKVILN</sequence>
<proteinExistence type="predicted"/>
<dbReference type="HOGENOM" id="CLU_066192_1_1_9"/>
<dbReference type="AlphaFoldDB" id="H3NGX0"/>
<dbReference type="PANTHER" id="PTHR40661:SF1">
    <property type="entry name" value="HTH CRO_C1-TYPE DOMAIN-CONTAINING PROTEIN"/>
    <property type="match status" value="1"/>
</dbReference>
<dbReference type="RefSeq" id="WP_006307974.1">
    <property type="nucleotide sequence ID" value="NZ_JH601133.1"/>
</dbReference>
<dbReference type="CDD" id="cd00093">
    <property type="entry name" value="HTH_XRE"/>
    <property type="match status" value="1"/>
</dbReference>
<dbReference type="PROSITE" id="PS50943">
    <property type="entry name" value="HTH_CROC1"/>
    <property type="match status" value="1"/>
</dbReference>
<dbReference type="SUPFAM" id="SSF51306">
    <property type="entry name" value="LexA/Signal peptidase"/>
    <property type="match status" value="1"/>
</dbReference>
<dbReference type="EMBL" id="AGEG01000002">
    <property type="protein sequence ID" value="EHR38025.1"/>
    <property type="molecule type" value="Genomic_DNA"/>
</dbReference>
<evidence type="ECO:0000313" key="7">
    <source>
        <dbReference type="Proteomes" id="UP000006190"/>
    </source>
</evidence>
<dbReference type="SMART" id="SM00530">
    <property type="entry name" value="HTH_XRE"/>
    <property type="match status" value="1"/>
</dbReference>